<dbReference type="CDD" id="cd17557">
    <property type="entry name" value="REC_Rcp-like"/>
    <property type="match status" value="1"/>
</dbReference>
<gene>
    <name evidence="3" type="ORF">AWB74_08682</name>
</gene>
<feature type="modified residue" description="4-aspartylphosphate" evidence="1">
    <location>
        <position position="63"/>
    </location>
</feature>
<dbReference type="RefSeq" id="WP_061152694.1">
    <property type="nucleotide sequence ID" value="NZ_FCOM02000159.1"/>
</dbReference>
<dbReference type="OrthoDB" id="9793549at2"/>
<reference evidence="3" key="1">
    <citation type="submission" date="2016-01" db="EMBL/GenBank/DDBJ databases">
        <authorList>
            <person name="Peeters C."/>
        </authorList>
    </citation>
    <scope>NUCLEOTIDE SEQUENCE [LARGE SCALE GENOMIC DNA]</scope>
    <source>
        <strain evidence="3">LMG 29317</strain>
    </source>
</reference>
<dbReference type="PANTHER" id="PTHR44520">
    <property type="entry name" value="RESPONSE REGULATOR RCP1-RELATED"/>
    <property type="match status" value="1"/>
</dbReference>
<proteinExistence type="predicted"/>
<accession>A0A158L5R5</accession>
<evidence type="ECO:0000259" key="2">
    <source>
        <dbReference type="PROSITE" id="PS50110"/>
    </source>
</evidence>
<evidence type="ECO:0000313" key="3">
    <source>
        <dbReference type="EMBL" id="SAL88687.1"/>
    </source>
</evidence>
<dbReference type="AlphaFoldDB" id="A0A158L5R5"/>
<dbReference type="InterPro" id="IPR052893">
    <property type="entry name" value="TCS_response_regulator"/>
</dbReference>
<name>A0A158L5R5_9BURK</name>
<sequence>MQSLLIVEDNPRDLDLTLIALESYSDSLAIETARDGEEALAYLRREGRWLRRVGDDPALVLMDLKLPKMDGFDVLQEIRRTPKIALLPVVALTSSCESRDLRRCYESGINAFVVKPMNFGEFSKTLSFVAAFWLRLNRRPSSARTA</sequence>
<dbReference type="PROSITE" id="PS50110">
    <property type="entry name" value="RESPONSE_REGULATORY"/>
    <property type="match status" value="1"/>
</dbReference>
<organism evidence="3 4">
    <name type="scientific">Caballeronia arvi</name>
    <dbReference type="NCBI Taxonomy" id="1777135"/>
    <lineage>
        <taxon>Bacteria</taxon>
        <taxon>Pseudomonadati</taxon>
        <taxon>Pseudomonadota</taxon>
        <taxon>Betaproteobacteria</taxon>
        <taxon>Burkholderiales</taxon>
        <taxon>Burkholderiaceae</taxon>
        <taxon>Caballeronia</taxon>
    </lineage>
</organism>
<dbReference type="GO" id="GO:0000160">
    <property type="term" value="P:phosphorelay signal transduction system"/>
    <property type="evidence" value="ECO:0007669"/>
    <property type="project" value="InterPro"/>
</dbReference>
<feature type="domain" description="Response regulatory" evidence="2">
    <location>
        <begin position="3"/>
        <end position="130"/>
    </location>
</feature>
<dbReference type="InterPro" id="IPR011006">
    <property type="entry name" value="CheY-like_superfamily"/>
</dbReference>
<dbReference type="SMART" id="SM00448">
    <property type="entry name" value="REC"/>
    <property type="match status" value="1"/>
</dbReference>
<evidence type="ECO:0000313" key="4">
    <source>
        <dbReference type="Proteomes" id="UP000055019"/>
    </source>
</evidence>
<dbReference type="EMBL" id="FCOM02000159">
    <property type="protein sequence ID" value="SAL88687.1"/>
    <property type="molecule type" value="Genomic_DNA"/>
</dbReference>
<comment type="caution">
    <text evidence="3">The sequence shown here is derived from an EMBL/GenBank/DDBJ whole genome shotgun (WGS) entry which is preliminary data.</text>
</comment>
<dbReference type="InterPro" id="IPR001789">
    <property type="entry name" value="Sig_transdc_resp-reg_receiver"/>
</dbReference>
<dbReference type="Proteomes" id="UP000055019">
    <property type="component" value="Unassembled WGS sequence"/>
</dbReference>
<keyword evidence="4" id="KW-1185">Reference proteome</keyword>
<dbReference type="Pfam" id="PF00072">
    <property type="entry name" value="Response_reg"/>
    <property type="match status" value="1"/>
</dbReference>
<protein>
    <submittedName>
        <fullName evidence="3">Response regulator protein</fullName>
    </submittedName>
</protein>
<dbReference type="PANTHER" id="PTHR44520:SF1">
    <property type="entry name" value="TWO-COMPONENT SYSTEM REGULATORY PROTEIN"/>
    <property type="match status" value="1"/>
</dbReference>
<evidence type="ECO:0000256" key="1">
    <source>
        <dbReference type="PROSITE-ProRule" id="PRU00169"/>
    </source>
</evidence>
<dbReference type="SUPFAM" id="SSF52172">
    <property type="entry name" value="CheY-like"/>
    <property type="match status" value="1"/>
</dbReference>
<dbReference type="Gene3D" id="3.40.50.2300">
    <property type="match status" value="1"/>
</dbReference>
<keyword evidence="1" id="KW-0597">Phosphoprotein</keyword>